<feature type="domain" description="DUF83" evidence="1">
    <location>
        <begin position="40"/>
        <end position="224"/>
    </location>
</feature>
<dbReference type="InterPro" id="IPR022765">
    <property type="entry name" value="Dna2/Cas4_DUF83"/>
</dbReference>
<dbReference type="InterPro" id="IPR011604">
    <property type="entry name" value="PDDEXK-like_dom_sf"/>
</dbReference>
<reference evidence="3" key="1">
    <citation type="journal article" date="2016" name="Genome Announc.">
        <title>Draft Genome Sequences of Methanobrevibacter curvatus DSM11111, Methanobrevibacter cuticularis DSM11139, Methanobrevibacter filiformis DSM11501, and Methanobrevibacter oralis DSM7256.</title>
        <authorList>
            <person name="Poehlein A."/>
            <person name="Seedorf H."/>
        </authorList>
    </citation>
    <scope>NUCLEOTIDE SEQUENCE [LARGE SCALE GENOMIC DNA]</scope>
    <source>
        <strain evidence="3">DSM 7256 / JCM 30027 / ZR</strain>
    </source>
</reference>
<protein>
    <submittedName>
        <fullName evidence="2">PD-(D/E)XK nuclease superfamily protein</fullName>
    </submittedName>
</protein>
<dbReference type="EMBL" id="LWMU01000059">
    <property type="protein sequence ID" value="KZX13012.1"/>
    <property type="molecule type" value="Genomic_DNA"/>
</dbReference>
<proteinExistence type="predicted"/>
<organism evidence="2 3">
    <name type="scientific">Methanobrevibacter oralis</name>
    <dbReference type="NCBI Taxonomy" id="66851"/>
    <lineage>
        <taxon>Archaea</taxon>
        <taxon>Methanobacteriati</taxon>
        <taxon>Methanobacteriota</taxon>
        <taxon>Methanomada group</taxon>
        <taxon>Methanobacteria</taxon>
        <taxon>Methanobacteriales</taxon>
        <taxon>Methanobacteriaceae</taxon>
        <taxon>Methanobrevibacter</taxon>
    </lineage>
</organism>
<sequence length="230" mass="26770">MQKKIIQDLGKEYDIKKHPNIKGVQIIEGKNNFPISWLNQQGYCEYQLYLQYVKDIRTTPTKAMKVGTSKHNKSENKFKKDATPSTFNEFVEISKNEEVISREIPVIDPENGIRGYIDEIWMMPDKIVIIDDKPGTTPYSSTINQVRAYCLAIKNMLNDSRKIQGALRQRGTNNIFWSEEFNQKEENTIKFLLNRMDGLFKGLKPFIPTKNPNKCKSCRYQSYCEHSKSV</sequence>
<dbReference type="Pfam" id="PF01930">
    <property type="entry name" value="Cas_Cas4"/>
    <property type="match status" value="1"/>
</dbReference>
<accession>A0A166B8K8</accession>
<dbReference type="STRING" id="66851.MBORA_09130"/>
<evidence type="ECO:0000259" key="1">
    <source>
        <dbReference type="Pfam" id="PF01930"/>
    </source>
</evidence>
<comment type="caution">
    <text evidence="2">The sequence shown here is derived from an EMBL/GenBank/DDBJ whole genome shotgun (WGS) entry which is preliminary data.</text>
</comment>
<dbReference type="PATRIC" id="fig|66851.6.peg.1004"/>
<evidence type="ECO:0000313" key="2">
    <source>
        <dbReference type="EMBL" id="KZX13012.1"/>
    </source>
</evidence>
<dbReference type="AlphaFoldDB" id="A0A166B8K8"/>
<dbReference type="Proteomes" id="UP000077428">
    <property type="component" value="Unassembled WGS sequence"/>
</dbReference>
<name>A0A166B8K8_METOA</name>
<keyword evidence="3" id="KW-1185">Reference proteome</keyword>
<dbReference type="Gene3D" id="3.90.320.10">
    <property type="match status" value="1"/>
</dbReference>
<evidence type="ECO:0000313" key="3">
    <source>
        <dbReference type="Proteomes" id="UP000077428"/>
    </source>
</evidence>
<gene>
    <name evidence="2" type="ORF">MBORA_09130</name>
</gene>
<dbReference type="OrthoDB" id="69128at2157"/>
<dbReference type="RefSeq" id="WP_042694005.1">
    <property type="nucleotide sequence ID" value="NZ_CABMAB010000031.1"/>
</dbReference>